<reference evidence="1 2" key="1">
    <citation type="journal article" date="2020" name="Arch. Microbiol.">
        <title>The genome sequence of the giant phototrophic gammaproteobacterium Thiospirillum jenense gives insight into its physiological properties and phylogenetic relationships.</title>
        <authorList>
            <person name="Imhoff J.F."/>
            <person name="Meyer T.E."/>
            <person name="Kyndt J.A."/>
        </authorList>
    </citation>
    <scope>NUCLEOTIDE SEQUENCE [LARGE SCALE GENOMIC DNA]</scope>
    <source>
        <strain evidence="1 2">DSM 216</strain>
    </source>
</reference>
<dbReference type="AlphaFoldDB" id="A0A839HJI3"/>
<organism evidence="1 2">
    <name type="scientific">Thiospirillum jenense</name>
    <dbReference type="NCBI Taxonomy" id="1653858"/>
    <lineage>
        <taxon>Bacteria</taxon>
        <taxon>Pseudomonadati</taxon>
        <taxon>Pseudomonadota</taxon>
        <taxon>Gammaproteobacteria</taxon>
        <taxon>Chromatiales</taxon>
        <taxon>Chromatiaceae</taxon>
        <taxon>Thiospirillum</taxon>
    </lineage>
</organism>
<dbReference type="Gene3D" id="3.10.450.700">
    <property type="match status" value="1"/>
</dbReference>
<proteinExistence type="predicted"/>
<dbReference type="Proteomes" id="UP000548632">
    <property type="component" value="Unassembled WGS sequence"/>
</dbReference>
<gene>
    <name evidence="1" type="ORF">HUK38_07795</name>
</gene>
<dbReference type="RefSeq" id="WP_182583762.1">
    <property type="nucleotide sequence ID" value="NZ_JABVCQ010000014.1"/>
</dbReference>
<name>A0A839HJI3_9GAMM</name>
<evidence type="ECO:0000313" key="1">
    <source>
        <dbReference type="EMBL" id="MBB1126132.1"/>
    </source>
</evidence>
<keyword evidence="2" id="KW-1185">Reference proteome</keyword>
<protein>
    <submittedName>
        <fullName evidence="1">Uncharacterized protein</fullName>
    </submittedName>
</protein>
<comment type="caution">
    <text evidence="1">The sequence shown here is derived from an EMBL/GenBank/DDBJ whole genome shotgun (WGS) entry which is preliminary data.</text>
</comment>
<dbReference type="EMBL" id="JABVCQ010000014">
    <property type="protein sequence ID" value="MBB1126132.1"/>
    <property type="molecule type" value="Genomic_DNA"/>
</dbReference>
<sequence>MSTSELNYSNEPRECLQTARYFSSSQYYFFELKRAKNGSKYIIVDQRRRRDGEFSGVKLRIFENELSEFQRILTQLIKLAKQQDVAPVTTIAPAEYPPEAIYKDRYFTSSHHYFFELKQAKTANYYIVIEQTKKPGYDSLCKLRIFDDEFSGVKQIIDQLIASVINDNGLQTTASQQLTIPTAGVTPLLDTSVLIPNSINNANPLPIALSISPRLVPSQIFKSIWQRLRRTSSQQHIDLIAASVRHDNQQRQVSTLPSQLDLTPPFFEHLLTTHNWQQFEQYTTYLLKLLGILVVYPFFAERQAGKADGFFKTQTLVVLYDCTLRADHIESDKRDQINNYCSQLKQGAIELSPHIKEEFFHHQQQVWIITQHDTQYVKMVNTINVKAVSVATLQALYYQRLTGYMTVTEFEEKLRNLP</sequence>
<evidence type="ECO:0000313" key="2">
    <source>
        <dbReference type="Proteomes" id="UP000548632"/>
    </source>
</evidence>
<accession>A0A839HJI3</accession>